<feature type="compositionally biased region" description="Polar residues" evidence="1">
    <location>
        <begin position="27"/>
        <end position="39"/>
    </location>
</feature>
<evidence type="ECO:0000313" key="3">
    <source>
        <dbReference type="Proteomes" id="UP000325081"/>
    </source>
</evidence>
<dbReference type="Proteomes" id="UP000325081">
    <property type="component" value="Unassembled WGS sequence"/>
</dbReference>
<evidence type="ECO:0000313" key="2">
    <source>
        <dbReference type="EMBL" id="GER33923.1"/>
    </source>
</evidence>
<proteinExistence type="predicted"/>
<protein>
    <submittedName>
        <fullName evidence="2">Uncharacterized protein</fullName>
    </submittedName>
</protein>
<reference evidence="3" key="1">
    <citation type="journal article" date="2019" name="Curr. Biol.">
        <title>Genome Sequence of Striga asiatica Provides Insight into the Evolution of Plant Parasitism.</title>
        <authorList>
            <person name="Yoshida S."/>
            <person name="Kim S."/>
            <person name="Wafula E.K."/>
            <person name="Tanskanen J."/>
            <person name="Kim Y.M."/>
            <person name="Honaas L."/>
            <person name="Yang Z."/>
            <person name="Spallek T."/>
            <person name="Conn C.E."/>
            <person name="Ichihashi Y."/>
            <person name="Cheong K."/>
            <person name="Cui S."/>
            <person name="Der J.P."/>
            <person name="Gundlach H."/>
            <person name="Jiao Y."/>
            <person name="Hori C."/>
            <person name="Ishida J.K."/>
            <person name="Kasahara H."/>
            <person name="Kiba T."/>
            <person name="Kim M.S."/>
            <person name="Koo N."/>
            <person name="Laohavisit A."/>
            <person name="Lee Y.H."/>
            <person name="Lumba S."/>
            <person name="McCourt P."/>
            <person name="Mortimer J.C."/>
            <person name="Mutuku J.M."/>
            <person name="Nomura T."/>
            <person name="Sasaki-Sekimoto Y."/>
            <person name="Seto Y."/>
            <person name="Wang Y."/>
            <person name="Wakatake T."/>
            <person name="Sakakibara H."/>
            <person name="Demura T."/>
            <person name="Yamaguchi S."/>
            <person name="Yoneyama K."/>
            <person name="Manabe R.I."/>
            <person name="Nelson D.C."/>
            <person name="Schulman A.H."/>
            <person name="Timko M.P."/>
            <person name="dePamphilis C.W."/>
            <person name="Choi D."/>
            <person name="Shirasu K."/>
        </authorList>
    </citation>
    <scope>NUCLEOTIDE SEQUENCE [LARGE SCALE GENOMIC DNA]</scope>
    <source>
        <strain evidence="3">cv. UVA1</strain>
    </source>
</reference>
<comment type="caution">
    <text evidence="2">The sequence shown here is derived from an EMBL/GenBank/DDBJ whole genome shotgun (WGS) entry which is preliminary data.</text>
</comment>
<sequence length="279" mass="29778">ASGGGAVSVGSRVSANPKAARGVSPPVFSTYTTEPSTAPVTPPPELAHYLTTTPSSPEVPYAHFLSKSGPATSHNLPPANDLQATYSNFFCPETFAQFYVDQSSAGGRLSISRETEAYSNGNRSVRVMKPDAEELEAYRASFGFSADEIITTAQYVEISDDVLEDNFTLNTNKSVGGDERVLTGQGKGKGQDDVSLSPGLGFGGAHGGDKVVEDQAPQKQNGDVSRRTLPNSQSPSDDDEDIFSKMGAPNRKSHFGSSNSDAEIEYRRGRSLREGWRNC</sequence>
<dbReference type="InterPro" id="IPR040420">
    <property type="entry name" value="At1g76660-like"/>
</dbReference>
<feature type="non-terminal residue" evidence="2">
    <location>
        <position position="1"/>
    </location>
</feature>
<organism evidence="2 3">
    <name type="scientific">Striga asiatica</name>
    <name type="common">Asiatic witchweed</name>
    <name type="synonym">Buchnera asiatica</name>
    <dbReference type="NCBI Taxonomy" id="4170"/>
    <lineage>
        <taxon>Eukaryota</taxon>
        <taxon>Viridiplantae</taxon>
        <taxon>Streptophyta</taxon>
        <taxon>Embryophyta</taxon>
        <taxon>Tracheophyta</taxon>
        <taxon>Spermatophyta</taxon>
        <taxon>Magnoliopsida</taxon>
        <taxon>eudicotyledons</taxon>
        <taxon>Gunneridae</taxon>
        <taxon>Pentapetalae</taxon>
        <taxon>asterids</taxon>
        <taxon>lamiids</taxon>
        <taxon>Lamiales</taxon>
        <taxon>Orobanchaceae</taxon>
        <taxon>Buchnereae</taxon>
        <taxon>Striga</taxon>
    </lineage>
</organism>
<gene>
    <name evidence="2" type="ORF">STAS_10096</name>
</gene>
<accession>A0A5A7PM20</accession>
<keyword evidence="3" id="KW-1185">Reference proteome</keyword>
<dbReference type="PANTHER" id="PTHR31798">
    <property type="entry name" value="HYDROXYPROLINE-RICH GLYCOPROTEIN-LIKE"/>
    <property type="match status" value="1"/>
</dbReference>
<name>A0A5A7PM20_STRAF</name>
<feature type="compositionally biased region" description="Polar residues" evidence="1">
    <location>
        <begin position="217"/>
        <end position="235"/>
    </location>
</feature>
<dbReference type="OrthoDB" id="1927968at2759"/>
<feature type="compositionally biased region" description="Basic and acidic residues" evidence="1">
    <location>
        <begin position="264"/>
        <end position="279"/>
    </location>
</feature>
<dbReference type="EMBL" id="BKCP01004827">
    <property type="protein sequence ID" value="GER33923.1"/>
    <property type="molecule type" value="Genomic_DNA"/>
</dbReference>
<feature type="region of interest" description="Disordered" evidence="1">
    <location>
        <begin position="1"/>
        <end position="43"/>
    </location>
</feature>
<dbReference type="AlphaFoldDB" id="A0A5A7PM20"/>
<dbReference type="PANTHER" id="PTHR31798:SF3">
    <property type="entry name" value="OS01G0103800 PROTEIN"/>
    <property type="match status" value="1"/>
</dbReference>
<evidence type="ECO:0000256" key="1">
    <source>
        <dbReference type="SAM" id="MobiDB-lite"/>
    </source>
</evidence>
<feature type="region of interest" description="Disordered" evidence="1">
    <location>
        <begin position="169"/>
        <end position="279"/>
    </location>
</feature>